<dbReference type="RefSeq" id="WP_208394388.1">
    <property type="nucleotide sequence ID" value="NZ_JAASQI010000016.1"/>
</dbReference>
<name>A0ABX0V5K6_9HYPH</name>
<dbReference type="Proteomes" id="UP001429580">
    <property type="component" value="Unassembled WGS sequence"/>
</dbReference>
<protein>
    <submittedName>
        <fullName evidence="1">Uncharacterized protein</fullName>
    </submittedName>
</protein>
<proteinExistence type="predicted"/>
<organism evidence="1 2">
    <name type="scientific">Pseudochelatococcus lubricantis</name>
    <dbReference type="NCBI Taxonomy" id="1538102"/>
    <lineage>
        <taxon>Bacteria</taxon>
        <taxon>Pseudomonadati</taxon>
        <taxon>Pseudomonadota</taxon>
        <taxon>Alphaproteobacteria</taxon>
        <taxon>Hyphomicrobiales</taxon>
        <taxon>Chelatococcaceae</taxon>
        <taxon>Pseudochelatococcus</taxon>
    </lineage>
</organism>
<reference evidence="1 2" key="1">
    <citation type="submission" date="2020-03" db="EMBL/GenBank/DDBJ databases">
        <title>Genomic Encyclopedia of Type Strains, Phase IV (KMG-IV): sequencing the most valuable type-strain genomes for metagenomic binning, comparative biology and taxonomic classification.</title>
        <authorList>
            <person name="Goeker M."/>
        </authorList>
    </citation>
    <scope>NUCLEOTIDE SEQUENCE [LARGE SCALE GENOMIC DNA]</scope>
    <source>
        <strain evidence="1 2">DSM 103870</strain>
    </source>
</reference>
<evidence type="ECO:0000313" key="2">
    <source>
        <dbReference type="Proteomes" id="UP001429580"/>
    </source>
</evidence>
<dbReference type="EMBL" id="JAASQI010000016">
    <property type="protein sequence ID" value="NIJ60237.1"/>
    <property type="molecule type" value="Genomic_DNA"/>
</dbReference>
<keyword evidence="2" id="KW-1185">Reference proteome</keyword>
<evidence type="ECO:0000313" key="1">
    <source>
        <dbReference type="EMBL" id="NIJ60237.1"/>
    </source>
</evidence>
<comment type="caution">
    <text evidence="1">The sequence shown here is derived from an EMBL/GenBank/DDBJ whole genome shotgun (WGS) entry which is preliminary data.</text>
</comment>
<accession>A0ABX0V5K6</accession>
<gene>
    <name evidence="1" type="ORF">FHS82_004107</name>
</gene>
<sequence length="60" mass="6847">MDFCLFHVNLIASLERAAESFRPQRVPLMRDYRRGMLDIGSALRLPLGSLSVRRPVCAPF</sequence>